<dbReference type="Proteomes" id="UP001139477">
    <property type="component" value="Unassembled WGS sequence"/>
</dbReference>
<comment type="caution">
    <text evidence="1">The sequence shown here is derived from an EMBL/GenBank/DDBJ whole genome shotgun (WGS) entry which is preliminary data.</text>
</comment>
<dbReference type="AlphaFoldDB" id="A0A9X2FMF6"/>
<dbReference type="SUPFAM" id="SSF50956">
    <property type="entry name" value="Thermostable phytase (3-phytase)"/>
    <property type="match status" value="1"/>
</dbReference>
<sequence>MARLELTERGRSAEDAAMPRIAALCLGPEADRLYSLGLAGGRIESWDLTGGGIEADQAEDLGGAAQPGASPGLALLDLDGDAVLFSAETGTPRLYDLGGNGAIGAGRALSVPSWRAAPLDPEVVALPSGGQMVYAGLSDRPG</sequence>
<name>A0A9X2FMF6_9RHOB</name>
<dbReference type="EMBL" id="JAMYXC010000011">
    <property type="protein sequence ID" value="MCP1166997.1"/>
    <property type="molecule type" value="Genomic_DNA"/>
</dbReference>
<evidence type="ECO:0000313" key="1">
    <source>
        <dbReference type="EMBL" id="MCP1166997.1"/>
    </source>
</evidence>
<protein>
    <submittedName>
        <fullName evidence="1">Uncharacterized protein</fullName>
    </submittedName>
</protein>
<reference evidence="1" key="1">
    <citation type="submission" date="2022-06" db="EMBL/GenBank/DDBJ databases">
        <title>Limimaricola sediminis sp. nov., isolated from an intertidal sediment.</title>
        <authorList>
            <person name="Shao X."/>
        </authorList>
    </citation>
    <scope>NUCLEOTIDE SEQUENCE</scope>
    <source>
        <strain evidence="1">ASW11-118</strain>
    </source>
</reference>
<evidence type="ECO:0000313" key="2">
    <source>
        <dbReference type="Proteomes" id="UP001139477"/>
    </source>
</evidence>
<organism evidence="1 2">
    <name type="scientific">Limimaricola litoreus</name>
    <dbReference type="NCBI Taxonomy" id="2955316"/>
    <lineage>
        <taxon>Bacteria</taxon>
        <taxon>Pseudomonadati</taxon>
        <taxon>Pseudomonadota</taxon>
        <taxon>Alphaproteobacteria</taxon>
        <taxon>Rhodobacterales</taxon>
        <taxon>Paracoccaceae</taxon>
        <taxon>Limimaricola</taxon>
    </lineage>
</organism>
<accession>A0A9X2FMF6</accession>
<gene>
    <name evidence="1" type="ORF">NHG85_00395</name>
</gene>
<proteinExistence type="predicted"/>
<dbReference type="RefSeq" id="WP_253328723.1">
    <property type="nucleotide sequence ID" value="NZ_JAMYXC010000011.1"/>
</dbReference>
<keyword evidence="2" id="KW-1185">Reference proteome</keyword>
<feature type="non-terminal residue" evidence="1">
    <location>
        <position position="142"/>
    </location>
</feature>